<dbReference type="AlphaFoldDB" id="A0A1I6KBR2"/>
<gene>
    <name evidence="2" type="ORF">SAMN05216559_0518</name>
</gene>
<feature type="region of interest" description="Disordered" evidence="1">
    <location>
        <begin position="57"/>
        <end position="120"/>
    </location>
</feature>
<evidence type="ECO:0000313" key="2">
    <source>
        <dbReference type="EMBL" id="SFR88659.1"/>
    </source>
</evidence>
<accession>A0A1I6KBR2</accession>
<sequence length="120" mass="13336">MQVICTDGTTFTCKGFELTEYGVALYGQNLAQEKERYDNEPEQTGYVPHDRLWYILPESVQPEIPPPGASHGQPGRHPPNPDQQPPTGQSPTGQPSTPPIQQLQNQPHQRPPGGQQTNQR</sequence>
<keyword evidence="3" id="KW-1185">Reference proteome</keyword>
<dbReference type="OrthoDB" id="202878at2157"/>
<name>A0A1I6KBR2_9EURY</name>
<dbReference type="Proteomes" id="UP000199062">
    <property type="component" value="Unassembled WGS sequence"/>
</dbReference>
<proteinExistence type="predicted"/>
<reference evidence="2 3" key="1">
    <citation type="submission" date="2016-10" db="EMBL/GenBank/DDBJ databases">
        <authorList>
            <person name="de Groot N.N."/>
        </authorList>
    </citation>
    <scope>NUCLEOTIDE SEQUENCE [LARGE SCALE GENOMIC DNA]</scope>
    <source>
        <strain evidence="2 3">CGMCC 1.10457</strain>
    </source>
</reference>
<dbReference type="RefSeq" id="WP_089813589.1">
    <property type="nucleotide sequence ID" value="NZ_FOZK01000001.1"/>
</dbReference>
<protein>
    <submittedName>
        <fullName evidence="2">Uncharacterized protein</fullName>
    </submittedName>
</protein>
<dbReference type="EMBL" id="FOZK01000001">
    <property type="protein sequence ID" value="SFR88659.1"/>
    <property type="molecule type" value="Genomic_DNA"/>
</dbReference>
<feature type="compositionally biased region" description="Polar residues" evidence="1">
    <location>
        <begin position="103"/>
        <end position="120"/>
    </location>
</feature>
<evidence type="ECO:0000256" key="1">
    <source>
        <dbReference type="SAM" id="MobiDB-lite"/>
    </source>
</evidence>
<evidence type="ECO:0000313" key="3">
    <source>
        <dbReference type="Proteomes" id="UP000199062"/>
    </source>
</evidence>
<feature type="compositionally biased region" description="Low complexity" evidence="1">
    <location>
        <begin position="85"/>
        <end position="102"/>
    </location>
</feature>
<organism evidence="2 3">
    <name type="scientific">Halomicrobium zhouii</name>
    <dbReference type="NCBI Taxonomy" id="767519"/>
    <lineage>
        <taxon>Archaea</taxon>
        <taxon>Methanobacteriati</taxon>
        <taxon>Methanobacteriota</taxon>
        <taxon>Stenosarchaea group</taxon>
        <taxon>Halobacteria</taxon>
        <taxon>Halobacteriales</taxon>
        <taxon>Haloarculaceae</taxon>
        <taxon>Halomicrobium</taxon>
    </lineage>
</organism>